<evidence type="ECO:0000313" key="2">
    <source>
        <dbReference type="EMBL" id="CZT05243.1"/>
    </source>
</evidence>
<evidence type="ECO:0000256" key="1">
    <source>
        <dbReference type="SAM" id="MobiDB-lite"/>
    </source>
</evidence>
<dbReference type="EMBL" id="FJUX01000075">
    <property type="protein sequence ID" value="CZT05243.1"/>
    <property type="molecule type" value="Genomic_DNA"/>
</dbReference>
<organism evidence="2 3">
    <name type="scientific">Rhynchosporium agropyri</name>
    <dbReference type="NCBI Taxonomy" id="914238"/>
    <lineage>
        <taxon>Eukaryota</taxon>
        <taxon>Fungi</taxon>
        <taxon>Dikarya</taxon>
        <taxon>Ascomycota</taxon>
        <taxon>Pezizomycotina</taxon>
        <taxon>Leotiomycetes</taxon>
        <taxon>Helotiales</taxon>
        <taxon>Ploettnerulaceae</taxon>
        <taxon>Rhynchosporium</taxon>
    </lineage>
</organism>
<reference evidence="3" key="1">
    <citation type="submission" date="2016-03" db="EMBL/GenBank/DDBJ databases">
        <authorList>
            <person name="Guldener U."/>
        </authorList>
    </citation>
    <scope>NUCLEOTIDE SEQUENCE [LARGE SCALE GENOMIC DNA]</scope>
    <source>
        <strain evidence="3">04CH-RAC-A.6.1</strain>
    </source>
</reference>
<feature type="region of interest" description="Disordered" evidence="1">
    <location>
        <begin position="96"/>
        <end position="123"/>
    </location>
</feature>
<gene>
    <name evidence="2" type="ORF">RAG0_11414</name>
</gene>
<proteinExistence type="predicted"/>
<sequence>MPLVIGHSGKVAAWAPDMPLNGTAMIGRPQPVEGALSFRDSRPEASPYSFKNFVWAPADIARPRPFGRAYTLRSFNPEESQHSFGNFAEENILTSPGHRQRKARSVAGFPDQKKANTPSRATQEAQLMSRSHHQLAPQLKAPPVSGNPDLRKANIALAETWETSKTMIAIHKPEFHYEDFVNPKSPKALNFIPFTPGCVFTILRTCGISTQVQVPSSLDGKGEKGWIPTACFSMLKGDDTCDCARIGKGDNCKCLREGRKGAAIFEKRLLEANDLLELYQLARDTFPDLNI</sequence>
<dbReference type="Proteomes" id="UP000178912">
    <property type="component" value="Unassembled WGS sequence"/>
</dbReference>
<accession>A0A1E1L4B5</accession>
<evidence type="ECO:0000313" key="3">
    <source>
        <dbReference type="Proteomes" id="UP000178912"/>
    </source>
</evidence>
<keyword evidence="3" id="KW-1185">Reference proteome</keyword>
<protein>
    <submittedName>
        <fullName evidence="2">Uncharacterized protein</fullName>
    </submittedName>
</protein>
<name>A0A1E1L4B5_9HELO</name>
<dbReference type="AlphaFoldDB" id="A0A1E1L4B5"/>